<dbReference type="Proteomes" id="UP001057452">
    <property type="component" value="Chromosome 16"/>
</dbReference>
<gene>
    <name evidence="1" type="ORF">KUCAC02_013493</name>
</gene>
<sequence>MKLCVILLLLLLQMCSVSTYQNVAMRGKATQSNRYEFGFASNAIDGNRDNKFLSGSCSQTAEESKPWWRVDLLEPYVVTSIIISNRGDCCSERLVGAQIHISNSLDCNCASNSV</sequence>
<evidence type="ECO:0000313" key="2">
    <source>
        <dbReference type="Proteomes" id="UP001057452"/>
    </source>
</evidence>
<protein>
    <submittedName>
        <fullName evidence="1">Uncharacterized protein</fullName>
    </submittedName>
</protein>
<evidence type="ECO:0000313" key="1">
    <source>
        <dbReference type="EMBL" id="KAI4810553.1"/>
    </source>
</evidence>
<accession>A0ACB9WCE7</accession>
<organism evidence="1 2">
    <name type="scientific">Chaenocephalus aceratus</name>
    <name type="common">Blackfin icefish</name>
    <name type="synonym">Chaenichthys aceratus</name>
    <dbReference type="NCBI Taxonomy" id="36190"/>
    <lineage>
        <taxon>Eukaryota</taxon>
        <taxon>Metazoa</taxon>
        <taxon>Chordata</taxon>
        <taxon>Craniata</taxon>
        <taxon>Vertebrata</taxon>
        <taxon>Euteleostomi</taxon>
        <taxon>Actinopterygii</taxon>
        <taxon>Neopterygii</taxon>
        <taxon>Teleostei</taxon>
        <taxon>Neoteleostei</taxon>
        <taxon>Acanthomorphata</taxon>
        <taxon>Eupercaria</taxon>
        <taxon>Perciformes</taxon>
        <taxon>Notothenioidei</taxon>
        <taxon>Channichthyidae</taxon>
        <taxon>Chaenocephalus</taxon>
    </lineage>
</organism>
<keyword evidence="2" id="KW-1185">Reference proteome</keyword>
<proteinExistence type="predicted"/>
<name>A0ACB9WCE7_CHAAC</name>
<comment type="caution">
    <text evidence="1">The sequence shown here is derived from an EMBL/GenBank/DDBJ whole genome shotgun (WGS) entry which is preliminary data.</text>
</comment>
<reference evidence="1" key="1">
    <citation type="submission" date="2022-05" db="EMBL/GenBank/DDBJ databases">
        <title>Chromosome-level genome of Chaenocephalus aceratus.</title>
        <authorList>
            <person name="Park H."/>
        </authorList>
    </citation>
    <scope>NUCLEOTIDE SEQUENCE</scope>
    <source>
        <strain evidence="1">KU_202001</strain>
    </source>
</reference>
<dbReference type="EMBL" id="CM043800">
    <property type="protein sequence ID" value="KAI4810553.1"/>
    <property type="molecule type" value="Genomic_DNA"/>
</dbReference>